<dbReference type="SUPFAM" id="SSF141571">
    <property type="entry name" value="Pentapeptide repeat-like"/>
    <property type="match status" value="1"/>
</dbReference>
<dbReference type="Pfam" id="PF00805">
    <property type="entry name" value="Pentapeptide"/>
    <property type="match status" value="1"/>
</dbReference>
<name>A0A8E2EE80_9PEZI</name>
<dbReference type="Pfam" id="PF20566">
    <property type="entry name" value="Eap1"/>
    <property type="match status" value="1"/>
</dbReference>
<feature type="compositionally biased region" description="Gly residues" evidence="1">
    <location>
        <begin position="811"/>
        <end position="824"/>
    </location>
</feature>
<dbReference type="InterPro" id="IPR046784">
    <property type="entry name" value="Eap1"/>
</dbReference>
<feature type="region of interest" description="Disordered" evidence="1">
    <location>
        <begin position="27"/>
        <end position="317"/>
    </location>
</feature>
<accession>A0A8E2EE80</accession>
<feature type="compositionally biased region" description="Basic and acidic residues" evidence="1">
    <location>
        <begin position="238"/>
        <end position="263"/>
    </location>
</feature>
<proteinExistence type="predicted"/>
<evidence type="ECO:0000313" key="3">
    <source>
        <dbReference type="Proteomes" id="UP000250266"/>
    </source>
</evidence>
<feature type="compositionally biased region" description="Low complexity" evidence="1">
    <location>
        <begin position="786"/>
        <end position="804"/>
    </location>
</feature>
<feature type="compositionally biased region" description="Basic and acidic residues" evidence="1">
    <location>
        <begin position="275"/>
        <end position="306"/>
    </location>
</feature>
<feature type="compositionally biased region" description="Basic and acidic residues" evidence="1">
    <location>
        <begin position="172"/>
        <end position="196"/>
    </location>
</feature>
<reference evidence="2 3" key="1">
    <citation type="journal article" date="2016" name="Nat. Commun.">
        <title>Ectomycorrhizal ecology is imprinted in the genome of the dominant symbiotic fungus Cenococcum geophilum.</title>
        <authorList>
            <consortium name="DOE Joint Genome Institute"/>
            <person name="Peter M."/>
            <person name="Kohler A."/>
            <person name="Ohm R.A."/>
            <person name="Kuo A."/>
            <person name="Krutzmann J."/>
            <person name="Morin E."/>
            <person name="Arend M."/>
            <person name="Barry K.W."/>
            <person name="Binder M."/>
            <person name="Choi C."/>
            <person name="Clum A."/>
            <person name="Copeland A."/>
            <person name="Grisel N."/>
            <person name="Haridas S."/>
            <person name="Kipfer T."/>
            <person name="LaButti K."/>
            <person name="Lindquist E."/>
            <person name="Lipzen A."/>
            <person name="Maire R."/>
            <person name="Meier B."/>
            <person name="Mihaltcheva S."/>
            <person name="Molinier V."/>
            <person name="Murat C."/>
            <person name="Poggeler S."/>
            <person name="Quandt C.A."/>
            <person name="Sperisen C."/>
            <person name="Tritt A."/>
            <person name="Tisserant E."/>
            <person name="Crous P.W."/>
            <person name="Henrissat B."/>
            <person name="Nehls U."/>
            <person name="Egli S."/>
            <person name="Spatafora J.W."/>
            <person name="Grigoriev I.V."/>
            <person name="Martin F.M."/>
        </authorList>
    </citation>
    <scope>NUCLEOTIDE SEQUENCE [LARGE SCALE GENOMIC DNA]</scope>
    <source>
        <strain evidence="2 3">CBS 459.81</strain>
    </source>
</reference>
<dbReference type="InterPro" id="IPR001646">
    <property type="entry name" value="5peptide_repeat"/>
</dbReference>
<sequence length="885" mass="97653">MARGMIRYTPEQLEHIRSSPLVLKPDGLPSIEQWMENPAEQNGRRPRSQVTKEGEQPANGEIRTERPALVNVGMGHFARRSSTQPEDTVLGPPKLSFTSASRNAKTIENSEKRPITSQDAEGSATDRFSVRERWTKERDAERGRDKAVYTNGRRGTREDGEGWTSVKSRKSLGQDDLDRGTRNGDRDRDRYQKDGDVDTGDTASRRIGMGRGRIDLPWSRDDGTAKEEGNKSGARSQGWRDREKDRDRDRDRDRDWTRGGRIEEDPEWMDTPVVSEKKQAHTQEDFQRWKERMKAGKTSAEEKEPILEQPPSNIEPTTAGAVVTNAATSKPATPLALDGGLDKLFGMWGEGSKRTDANNAEVSAVSKAAKPKPKSSRFAGLFAPPEETKQSLAPAPTPASPEPPASGNSEDKEGFQRILQMLGGASTSAAPISPQDMALMNGMRQGGVRLDFQQPHPDERSDNIPPARQQIPRSREDRNTPVDAILAPRPSAPESRPSQSMFSPLPPDMESGQELYRGSRPESSRPVEDFPMQPPSRNGSAQDALNLQALLGGRAPPEPSRDSKRDFLLTLMQQPRATPPQMGNQNIPRQSADNPNYSLFMENNAPKAQAPPKTRGLPPGIFDDSRIFSENEMYRREASIREANMREATIREANIREANMREASLREASMREMREASIREANMREASMRDAVMPQPEALRKPSQRLPPGIFDDSSIASLQRRNTTENMPRQMTNMGIPQQPVSDLPPWMKNPGMAQAPQERNIAPPPGFGPGGMRQPPGFGGPQGGPQTQMGPFSAGNAPLGHPGMPPPRGLGGPGGMFPGGQGQMPPPGHPQGYFPPPGFQPGMQRGEDPRMMMGGPPRGRMEYEQYDAQGRLTGTRPPNMFGF</sequence>
<organism evidence="2 3">
    <name type="scientific">Lepidopterella palustris CBS 459.81</name>
    <dbReference type="NCBI Taxonomy" id="1314670"/>
    <lineage>
        <taxon>Eukaryota</taxon>
        <taxon>Fungi</taxon>
        <taxon>Dikarya</taxon>
        <taxon>Ascomycota</taxon>
        <taxon>Pezizomycotina</taxon>
        <taxon>Dothideomycetes</taxon>
        <taxon>Pleosporomycetidae</taxon>
        <taxon>Mytilinidiales</taxon>
        <taxon>Argynnaceae</taxon>
        <taxon>Lepidopterella</taxon>
    </lineage>
</organism>
<evidence type="ECO:0000256" key="1">
    <source>
        <dbReference type="SAM" id="MobiDB-lite"/>
    </source>
</evidence>
<feature type="compositionally biased region" description="Basic and acidic residues" evidence="1">
    <location>
        <begin position="128"/>
        <end position="147"/>
    </location>
</feature>
<evidence type="ECO:0000313" key="2">
    <source>
        <dbReference type="EMBL" id="OCK82402.1"/>
    </source>
</evidence>
<protein>
    <submittedName>
        <fullName evidence="2">Uncharacterized protein</fullName>
    </submittedName>
</protein>
<feature type="compositionally biased region" description="Low complexity" evidence="1">
    <location>
        <begin position="487"/>
        <end position="500"/>
    </location>
</feature>
<dbReference type="Gene3D" id="2.160.20.80">
    <property type="entry name" value="E3 ubiquitin-protein ligase SopA"/>
    <property type="match status" value="1"/>
</dbReference>
<keyword evidence="3" id="KW-1185">Reference proteome</keyword>
<dbReference type="Proteomes" id="UP000250266">
    <property type="component" value="Unassembled WGS sequence"/>
</dbReference>
<feature type="region of interest" description="Disordered" evidence="1">
    <location>
        <begin position="352"/>
        <end position="540"/>
    </location>
</feature>
<dbReference type="AlphaFoldDB" id="A0A8E2EE80"/>
<dbReference type="OrthoDB" id="2504266at2759"/>
<feature type="compositionally biased region" description="Pro residues" evidence="1">
    <location>
        <begin position="826"/>
        <end position="841"/>
    </location>
</feature>
<gene>
    <name evidence="2" type="ORF">K432DRAFT_391298</name>
</gene>
<feature type="compositionally biased region" description="Basic and acidic residues" evidence="1">
    <location>
        <begin position="212"/>
        <end position="230"/>
    </location>
</feature>
<dbReference type="EMBL" id="KV744889">
    <property type="protein sequence ID" value="OCK82402.1"/>
    <property type="molecule type" value="Genomic_DNA"/>
</dbReference>
<feature type="compositionally biased region" description="Pro residues" evidence="1">
    <location>
        <begin position="395"/>
        <end position="404"/>
    </location>
</feature>
<feature type="region of interest" description="Disordered" evidence="1">
    <location>
        <begin position="752"/>
        <end position="863"/>
    </location>
</feature>
<feature type="compositionally biased region" description="Basic and acidic residues" evidence="1">
    <location>
        <begin position="517"/>
        <end position="528"/>
    </location>
</feature>
<feature type="compositionally biased region" description="Polar residues" evidence="1">
    <location>
        <begin position="96"/>
        <end position="107"/>
    </location>
</feature>